<dbReference type="AlphaFoldDB" id="A0A918J4Z6"/>
<feature type="region of interest" description="Disordered" evidence="1">
    <location>
        <begin position="1"/>
        <end position="23"/>
    </location>
</feature>
<dbReference type="RefSeq" id="WP_190015492.1">
    <property type="nucleotide sequence ID" value="NZ_BMUE01000004.1"/>
</dbReference>
<accession>A0A918J4Z6</accession>
<reference evidence="2" key="1">
    <citation type="journal article" date="2014" name="Int. J. Syst. Evol. Microbiol.">
        <title>Complete genome sequence of Corynebacterium casei LMG S-19264T (=DSM 44701T), isolated from a smear-ripened cheese.</title>
        <authorList>
            <consortium name="US DOE Joint Genome Institute (JGI-PGF)"/>
            <person name="Walter F."/>
            <person name="Albersmeier A."/>
            <person name="Kalinowski J."/>
            <person name="Ruckert C."/>
        </authorList>
    </citation>
    <scope>NUCLEOTIDE SEQUENCE</scope>
    <source>
        <strain evidence="2">JCM 4490</strain>
    </source>
</reference>
<name>A0A918J4Z6_9ACTN</name>
<comment type="caution">
    <text evidence="2">The sequence shown here is derived from an EMBL/GenBank/DDBJ whole genome shotgun (WGS) entry which is preliminary data.</text>
</comment>
<evidence type="ECO:0000313" key="2">
    <source>
        <dbReference type="EMBL" id="GGW47177.1"/>
    </source>
</evidence>
<evidence type="ECO:0000313" key="3">
    <source>
        <dbReference type="Proteomes" id="UP000620224"/>
    </source>
</evidence>
<evidence type="ECO:0000256" key="1">
    <source>
        <dbReference type="SAM" id="MobiDB-lite"/>
    </source>
</evidence>
<protein>
    <submittedName>
        <fullName evidence="2">Uncharacterized protein</fullName>
    </submittedName>
</protein>
<reference evidence="2" key="2">
    <citation type="submission" date="2020-09" db="EMBL/GenBank/DDBJ databases">
        <authorList>
            <person name="Sun Q."/>
            <person name="Ohkuma M."/>
        </authorList>
    </citation>
    <scope>NUCLEOTIDE SEQUENCE</scope>
    <source>
        <strain evidence="2">JCM 4490</strain>
    </source>
</reference>
<gene>
    <name evidence="2" type="ORF">GCM10010503_24990</name>
</gene>
<dbReference type="EMBL" id="BMUE01000004">
    <property type="protein sequence ID" value="GGW47177.1"/>
    <property type="molecule type" value="Genomic_DNA"/>
</dbReference>
<keyword evidence="3" id="KW-1185">Reference proteome</keyword>
<organism evidence="2 3">
    <name type="scientific">Streptomyces lucensis JCM 4490</name>
    <dbReference type="NCBI Taxonomy" id="1306176"/>
    <lineage>
        <taxon>Bacteria</taxon>
        <taxon>Bacillati</taxon>
        <taxon>Actinomycetota</taxon>
        <taxon>Actinomycetes</taxon>
        <taxon>Kitasatosporales</taxon>
        <taxon>Streptomycetaceae</taxon>
        <taxon>Streptomyces</taxon>
    </lineage>
</organism>
<dbReference type="Proteomes" id="UP000620224">
    <property type="component" value="Unassembled WGS sequence"/>
</dbReference>
<proteinExistence type="predicted"/>
<sequence>MADDEITGRKKESVPDSLKSRSADEVGITLGTNVAGYVLQNTGRLFAPS</sequence>